<proteinExistence type="predicted"/>
<dbReference type="EMBL" id="BTRK01000002">
    <property type="protein sequence ID" value="GMR35965.1"/>
    <property type="molecule type" value="Genomic_DNA"/>
</dbReference>
<evidence type="ECO:0000313" key="3">
    <source>
        <dbReference type="Proteomes" id="UP001328107"/>
    </source>
</evidence>
<reference evidence="3" key="1">
    <citation type="submission" date="2022-10" db="EMBL/GenBank/DDBJ databases">
        <title>Genome assembly of Pristionchus species.</title>
        <authorList>
            <person name="Yoshida K."/>
            <person name="Sommer R.J."/>
        </authorList>
    </citation>
    <scope>NUCLEOTIDE SEQUENCE [LARGE SCALE GENOMIC DNA]</scope>
    <source>
        <strain evidence="3">RS5460</strain>
    </source>
</reference>
<name>A0AAN4ZE09_9BILA</name>
<evidence type="ECO:0000256" key="1">
    <source>
        <dbReference type="SAM" id="MobiDB-lite"/>
    </source>
</evidence>
<feature type="region of interest" description="Disordered" evidence="1">
    <location>
        <begin position="61"/>
        <end position="164"/>
    </location>
</feature>
<dbReference type="Proteomes" id="UP001328107">
    <property type="component" value="Unassembled WGS sequence"/>
</dbReference>
<comment type="caution">
    <text evidence="2">The sequence shown here is derived from an EMBL/GenBank/DDBJ whole genome shotgun (WGS) entry which is preliminary data.</text>
</comment>
<feature type="compositionally biased region" description="Acidic residues" evidence="1">
    <location>
        <begin position="82"/>
        <end position="95"/>
    </location>
</feature>
<organism evidence="2 3">
    <name type="scientific">Pristionchus mayeri</name>
    <dbReference type="NCBI Taxonomy" id="1317129"/>
    <lineage>
        <taxon>Eukaryota</taxon>
        <taxon>Metazoa</taxon>
        <taxon>Ecdysozoa</taxon>
        <taxon>Nematoda</taxon>
        <taxon>Chromadorea</taxon>
        <taxon>Rhabditida</taxon>
        <taxon>Rhabditina</taxon>
        <taxon>Diplogasteromorpha</taxon>
        <taxon>Diplogasteroidea</taxon>
        <taxon>Neodiplogasteridae</taxon>
        <taxon>Pristionchus</taxon>
    </lineage>
</organism>
<gene>
    <name evidence="2" type="ORF">PMAYCL1PPCAC_06160</name>
</gene>
<accession>A0AAN4ZE09</accession>
<dbReference type="AlphaFoldDB" id="A0AAN4ZE09"/>
<feature type="compositionally biased region" description="Acidic residues" evidence="1">
    <location>
        <begin position="104"/>
        <end position="139"/>
    </location>
</feature>
<dbReference type="GO" id="GO:0042981">
    <property type="term" value="P:regulation of apoptotic process"/>
    <property type="evidence" value="ECO:0007669"/>
    <property type="project" value="InterPro"/>
</dbReference>
<dbReference type="PANTHER" id="PTHR14740">
    <property type="entry name" value="CASPASE ACTIVITY AND APOPTOSIS INHIBITOR 1"/>
    <property type="match status" value="1"/>
</dbReference>
<keyword evidence="3" id="KW-1185">Reference proteome</keyword>
<dbReference type="Pfam" id="PF15335">
    <property type="entry name" value="CAAP1"/>
    <property type="match status" value="1"/>
</dbReference>
<dbReference type="InterPro" id="IPR038991">
    <property type="entry name" value="CAAP1"/>
</dbReference>
<protein>
    <submittedName>
        <fullName evidence="2">Uncharacterized protein</fullName>
    </submittedName>
</protein>
<evidence type="ECO:0000313" key="2">
    <source>
        <dbReference type="EMBL" id="GMR35965.1"/>
    </source>
</evidence>
<dbReference type="PANTHER" id="PTHR14740:SF3">
    <property type="entry name" value="CASPASE ACTIVITY AND APOPTOSIS INHIBITOR 1"/>
    <property type="match status" value="1"/>
</dbReference>
<sequence length="164" mass="19113">MDDFCITDRHRLATELIAALSQNELNKLIPPCLKDKSHHEVFDAIREQLECMSKERIRALLKDEEYTSAEESEGDESKEGSAEIDSEEDRDESGEDTVAIDRESGEEEEEEREEREEEEEREERDDEEEVEEEGEEEIELLPLSEGNEQEREEGEVTPDYKFSP</sequence>